<evidence type="ECO:0000256" key="1">
    <source>
        <dbReference type="SAM" id="Phobius"/>
    </source>
</evidence>
<name>A0A2H3D4V4_ARMGA</name>
<accession>A0A2H3D4V4</accession>
<keyword evidence="1" id="KW-0812">Transmembrane</keyword>
<keyword evidence="1" id="KW-0472">Membrane</keyword>
<feature type="transmembrane region" description="Helical" evidence="1">
    <location>
        <begin position="166"/>
        <end position="183"/>
    </location>
</feature>
<proteinExistence type="predicted"/>
<dbReference type="InParanoid" id="A0A2H3D4V4"/>
<keyword evidence="3" id="KW-1185">Reference proteome</keyword>
<dbReference type="AlphaFoldDB" id="A0A2H3D4V4"/>
<protein>
    <submittedName>
        <fullName evidence="2">Uncharacterized protein</fullName>
    </submittedName>
</protein>
<feature type="transmembrane region" description="Helical" evidence="1">
    <location>
        <begin position="204"/>
        <end position="221"/>
    </location>
</feature>
<evidence type="ECO:0000313" key="2">
    <source>
        <dbReference type="EMBL" id="PBK90291.1"/>
    </source>
</evidence>
<dbReference type="EMBL" id="KZ293666">
    <property type="protein sequence ID" value="PBK90291.1"/>
    <property type="molecule type" value="Genomic_DNA"/>
</dbReference>
<dbReference type="Proteomes" id="UP000217790">
    <property type="component" value="Unassembled WGS sequence"/>
</dbReference>
<organism evidence="2 3">
    <name type="scientific">Armillaria gallica</name>
    <name type="common">Bulbous honey fungus</name>
    <name type="synonym">Armillaria bulbosa</name>
    <dbReference type="NCBI Taxonomy" id="47427"/>
    <lineage>
        <taxon>Eukaryota</taxon>
        <taxon>Fungi</taxon>
        <taxon>Dikarya</taxon>
        <taxon>Basidiomycota</taxon>
        <taxon>Agaricomycotina</taxon>
        <taxon>Agaricomycetes</taxon>
        <taxon>Agaricomycetidae</taxon>
        <taxon>Agaricales</taxon>
        <taxon>Marasmiineae</taxon>
        <taxon>Physalacriaceae</taxon>
        <taxon>Armillaria</taxon>
    </lineage>
</organism>
<evidence type="ECO:0000313" key="3">
    <source>
        <dbReference type="Proteomes" id="UP000217790"/>
    </source>
</evidence>
<keyword evidence="1" id="KW-1133">Transmembrane helix</keyword>
<reference evidence="3" key="1">
    <citation type="journal article" date="2017" name="Nat. Ecol. Evol.">
        <title>Genome expansion and lineage-specific genetic innovations in the forest pathogenic fungi Armillaria.</title>
        <authorList>
            <person name="Sipos G."/>
            <person name="Prasanna A.N."/>
            <person name="Walter M.C."/>
            <person name="O'Connor E."/>
            <person name="Balint B."/>
            <person name="Krizsan K."/>
            <person name="Kiss B."/>
            <person name="Hess J."/>
            <person name="Varga T."/>
            <person name="Slot J."/>
            <person name="Riley R."/>
            <person name="Boka B."/>
            <person name="Rigling D."/>
            <person name="Barry K."/>
            <person name="Lee J."/>
            <person name="Mihaltcheva S."/>
            <person name="LaButti K."/>
            <person name="Lipzen A."/>
            <person name="Waldron R."/>
            <person name="Moloney N.M."/>
            <person name="Sperisen C."/>
            <person name="Kredics L."/>
            <person name="Vagvoelgyi C."/>
            <person name="Patrignani A."/>
            <person name="Fitzpatrick D."/>
            <person name="Nagy I."/>
            <person name="Doyle S."/>
            <person name="Anderson J.B."/>
            <person name="Grigoriev I.V."/>
            <person name="Gueldener U."/>
            <person name="Muensterkoetter M."/>
            <person name="Nagy L.G."/>
        </authorList>
    </citation>
    <scope>NUCLEOTIDE SEQUENCE [LARGE SCALE GENOMIC DNA]</scope>
    <source>
        <strain evidence="3">Ar21-2</strain>
    </source>
</reference>
<sequence length="231" mass="25229">MESEPDTAVLRRMFGEESEGLDDIAREAGKLHLSPTDSTILVSPSTKQTDQTYLDLAPNFADPSTVLSPTSHPSLMVPPRQTVLCRSGLARNIAVPLTPLDLLRLMVAFQVEKGSVIAILPRDEPFFWVYHLSRRFTPSFPTTEPQKVSSLDGKGGASSFTSGANILNFLSAPLLGSLAIVPVRTRIYRPYPRWHLESLSIGKAIFAFITLSIGSVFYHLSPQTGASSTND</sequence>
<gene>
    <name evidence="2" type="ORF">ARMGADRAFT_1083149</name>
</gene>